<dbReference type="RefSeq" id="WP_107894765.1">
    <property type="nucleotide sequence ID" value="NZ_PYWM01000005.1"/>
</dbReference>
<dbReference type="InterPro" id="IPR027417">
    <property type="entry name" value="P-loop_NTPase"/>
</dbReference>
<dbReference type="GO" id="GO:0006304">
    <property type="term" value="P:DNA modification"/>
    <property type="evidence" value="ECO:0007669"/>
    <property type="project" value="InterPro"/>
</dbReference>
<dbReference type="Pfam" id="PF00271">
    <property type="entry name" value="Helicase_C"/>
    <property type="match status" value="1"/>
</dbReference>
<dbReference type="GO" id="GO:0005524">
    <property type="term" value="F:ATP binding"/>
    <property type="evidence" value="ECO:0007669"/>
    <property type="project" value="InterPro"/>
</dbReference>
<keyword evidence="4" id="KW-0255">Endonuclease</keyword>
<evidence type="ECO:0000313" key="5">
    <source>
        <dbReference type="Proteomes" id="UP000308744"/>
    </source>
</evidence>
<dbReference type="GO" id="GO:0003677">
    <property type="term" value="F:DNA binding"/>
    <property type="evidence" value="ECO:0007669"/>
    <property type="project" value="InterPro"/>
</dbReference>
<evidence type="ECO:0000259" key="3">
    <source>
        <dbReference type="PROSITE" id="PS51194"/>
    </source>
</evidence>
<dbReference type="SMART" id="SM00490">
    <property type="entry name" value="HELICc"/>
    <property type="match status" value="1"/>
</dbReference>
<evidence type="ECO:0000256" key="1">
    <source>
        <dbReference type="SAM" id="Coils"/>
    </source>
</evidence>
<name>A0A4U2ZC50_9BACI</name>
<evidence type="ECO:0000259" key="2">
    <source>
        <dbReference type="PROSITE" id="PS51192"/>
    </source>
</evidence>
<dbReference type="InterPro" id="IPR014001">
    <property type="entry name" value="Helicase_ATP-bd"/>
</dbReference>
<dbReference type="AlphaFoldDB" id="A0A4U2ZC50"/>
<gene>
    <name evidence="4" type="primary">hsdR</name>
    <name evidence="4" type="ORF">FC756_03750</name>
</gene>
<dbReference type="InterPro" id="IPR006935">
    <property type="entry name" value="Helicase/UvrB_N"/>
</dbReference>
<accession>A0A4U2ZC50</accession>
<comment type="caution">
    <text evidence="4">The sequence shown here is derived from an EMBL/GenBank/DDBJ whole genome shotgun (WGS) entry which is preliminary data.</text>
</comment>
<keyword evidence="4" id="KW-0540">Nuclease</keyword>
<dbReference type="EC" id="3.1.21.3" evidence="4"/>
<feature type="coiled-coil region" evidence="1">
    <location>
        <begin position="143"/>
        <end position="170"/>
    </location>
</feature>
<organism evidence="4 5">
    <name type="scientific">Lysinibacillus mangiferihumi</name>
    <dbReference type="NCBI Taxonomy" id="1130819"/>
    <lineage>
        <taxon>Bacteria</taxon>
        <taxon>Bacillati</taxon>
        <taxon>Bacillota</taxon>
        <taxon>Bacilli</taxon>
        <taxon>Bacillales</taxon>
        <taxon>Bacillaceae</taxon>
        <taxon>Lysinibacillus</taxon>
    </lineage>
</organism>
<keyword evidence="5" id="KW-1185">Reference proteome</keyword>
<dbReference type="Pfam" id="PF08463">
    <property type="entry name" value="EcoEI_R_C"/>
    <property type="match status" value="1"/>
</dbReference>
<dbReference type="PANTHER" id="PTHR47396">
    <property type="entry name" value="TYPE I RESTRICTION ENZYME ECOKI R PROTEIN"/>
    <property type="match status" value="1"/>
</dbReference>
<evidence type="ECO:0000313" key="4">
    <source>
        <dbReference type="EMBL" id="TKI71919.1"/>
    </source>
</evidence>
<dbReference type="PROSITE" id="PS51192">
    <property type="entry name" value="HELICASE_ATP_BIND_1"/>
    <property type="match status" value="1"/>
</dbReference>
<dbReference type="PROSITE" id="PS51194">
    <property type="entry name" value="HELICASE_CTER"/>
    <property type="match status" value="1"/>
</dbReference>
<dbReference type="SUPFAM" id="SSF52540">
    <property type="entry name" value="P-loop containing nucleoside triphosphate hydrolases"/>
    <property type="match status" value="1"/>
</dbReference>
<protein>
    <submittedName>
        <fullName evidence="4">Type I restriction-modification system endonuclease</fullName>
        <ecNumber evidence="4">3.1.21.3</ecNumber>
    </submittedName>
</protein>
<proteinExistence type="predicted"/>
<dbReference type="GO" id="GO:0009035">
    <property type="term" value="F:type I site-specific deoxyribonuclease activity"/>
    <property type="evidence" value="ECO:0007669"/>
    <property type="project" value="UniProtKB-EC"/>
</dbReference>
<dbReference type="GO" id="GO:0005829">
    <property type="term" value="C:cytosol"/>
    <property type="evidence" value="ECO:0007669"/>
    <property type="project" value="TreeGrafter"/>
</dbReference>
<dbReference type="InterPro" id="IPR050742">
    <property type="entry name" value="Helicase_Restrict-Modif_Enz"/>
</dbReference>
<dbReference type="SMART" id="SM00487">
    <property type="entry name" value="DEXDc"/>
    <property type="match status" value="1"/>
</dbReference>
<dbReference type="CDD" id="cd18032">
    <property type="entry name" value="DEXHc_RE_I_III_res"/>
    <property type="match status" value="1"/>
</dbReference>
<dbReference type="PANTHER" id="PTHR47396:SF1">
    <property type="entry name" value="ATP-DEPENDENT HELICASE IRC3-RELATED"/>
    <property type="match status" value="1"/>
</dbReference>
<dbReference type="NCBIfam" id="NF008521">
    <property type="entry name" value="PRK11448.1"/>
    <property type="match status" value="1"/>
</dbReference>
<feature type="domain" description="Helicase ATP-binding" evidence="2">
    <location>
        <begin position="387"/>
        <end position="571"/>
    </location>
</feature>
<dbReference type="CDD" id="cd18799">
    <property type="entry name" value="SF2_C_EcoAI-like"/>
    <property type="match status" value="1"/>
</dbReference>
<feature type="domain" description="Helicase C-terminal" evidence="3">
    <location>
        <begin position="647"/>
        <end position="801"/>
    </location>
</feature>
<dbReference type="Proteomes" id="UP000308744">
    <property type="component" value="Unassembled WGS sequence"/>
</dbReference>
<dbReference type="Gene3D" id="3.40.50.300">
    <property type="entry name" value="P-loop containing nucleotide triphosphate hydrolases"/>
    <property type="match status" value="2"/>
</dbReference>
<keyword evidence="4" id="KW-0378">Hydrolase</keyword>
<keyword evidence="1" id="KW-0175">Coiled coil</keyword>
<sequence>MIMSNFSFFKGDWEVLAKLGESAERNLYNDPHTSVIKLRLLGESIAKAVLASDNIREAYDTRQVDRLNTMKKEGLAEPEMLDIFHTLRRKGNTASHEASYGTTEEAKQLLALAYQISIWFMEVYIDWEFVAPTYREPEPEISSQELQLKVKALEEEIAKKEKELLKQLDTLADDAIAKDTRIRRKEKSKLHVQKHRLSEAQTRIIIDDKLRAAGWIVDTEKYNFKKHKTLPEKNKNMAIAEWKVGSKYADYALFIGFQLVGIVEAKAKHRDIPAALESQTKVYARAVQPIDGIELLPPNGEYKVPFLFASNGRPYLRQLEDQSGIWFWDSRNQTKRAHALEGWHSPADLKLLLDVDDKEANERLKNEDITKFGLREYQQKAVLAAEEALMQGARKMLVAMATGTGKTRTAIALMYRLIKAKKCRRILFLVDRNSLGQQTADALKDSKMENGLPFSSIYDVKSLEDMTPDVETKVQIATVQGMVRRLFYSDNEQLPSVGQYDFIIVDEAHRGYTSDREMTEEELLFRDQNDYVSQYRRVIDYFDAAVLGLTATPALHTTEIFGSPIYKYSYTEAVLDGFLVDHEPPYLFETELKEHGIKFEKGDEVEVYDPEQGEIVLEQLEDELKFEVEHFNKRVITEGFNRAILNKLTEYIDPESREKTLIFAATDQHADLVVRLLKEAFEANGDEVSDDAIVKITGSIYHPNEMIKRFKNERLPNIVVTVDLLTTGIDVPSITNIVFLRRIKSRILYDQMLGRATRLCTDIEKTHFRIFDAVGIYNQLQKYTEMKPVVKQQNQTIEQIHSAFVQAETQDEAQHFLDQLVAKIQRKKQKLNDEAKRQFEQLSNGLTVDEWAKELKEYTPQQAQNNSVLFDYVATYKTQRELQVIANHEDEVTDVKRGYGEGNERPADYLDGFVQFIRENMNEIPALQIVCTRPKDLTRKDLREIEVILATKHFKQEHLQTAWKQAKNEEIAADIISFIRQAALGEALVSTESRVKNAMQKVYSMHDWTPRQRKWLERIEKQLIEMPVLSPNPQDAFSEEPFKSQGGYTRLKKELGEEVDQIVKLINDSLYAS</sequence>
<dbReference type="Pfam" id="PF04851">
    <property type="entry name" value="ResIII"/>
    <property type="match status" value="1"/>
</dbReference>
<dbReference type="InterPro" id="IPR001650">
    <property type="entry name" value="Helicase_C-like"/>
</dbReference>
<dbReference type="InterPro" id="IPR013670">
    <property type="entry name" value="EcoEI_R_C_dom"/>
</dbReference>
<dbReference type="EMBL" id="SZPU01000012">
    <property type="protein sequence ID" value="TKI71919.1"/>
    <property type="molecule type" value="Genomic_DNA"/>
</dbReference>
<reference evidence="4 5" key="1">
    <citation type="submission" date="2019-04" db="EMBL/GenBank/DDBJ databases">
        <title>Lysinibacillus genome sequencing.</title>
        <authorList>
            <person name="Dunlap C."/>
        </authorList>
    </citation>
    <scope>NUCLEOTIDE SEQUENCE [LARGE SCALE GENOMIC DNA]</scope>
    <source>
        <strain evidence="4 5">CCTCC AB 2010389</strain>
    </source>
</reference>